<dbReference type="SUPFAM" id="SSF75217">
    <property type="entry name" value="alpha/beta knot"/>
    <property type="match status" value="1"/>
</dbReference>
<dbReference type="PANTHER" id="PTHR33603:SF1">
    <property type="entry name" value="RIBOSOMAL RNA LARGE SUBUNIT METHYLTRANSFERASE H"/>
    <property type="match status" value="1"/>
</dbReference>
<keyword evidence="1 5" id="KW-0489">Methyltransferase</keyword>
<dbReference type="CDD" id="cd18081">
    <property type="entry name" value="RlmH-like"/>
    <property type="match status" value="1"/>
</dbReference>
<dbReference type="PATRIC" id="fig|1544798.3.peg.3618"/>
<keyword evidence="3 5" id="KW-0949">S-adenosyl-L-methionine</keyword>
<evidence type="ECO:0000256" key="4">
    <source>
        <dbReference type="ARBA" id="ARBA00038303"/>
    </source>
</evidence>
<dbReference type="InterPro" id="IPR029026">
    <property type="entry name" value="tRNA_m1G_MTases_N"/>
</dbReference>
<dbReference type="InterPro" id="IPR003742">
    <property type="entry name" value="RlmH-like"/>
</dbReference>
<name>A0A0D8J9C0_9BACT</name>
<comment type="caution">
    <text evidence="6">The sequence shown here is derived from an EMBL/GenBank/DDBJ whole genome shotgun (WGS) entry which is preliminary data.</text>
</comment>
<dbReference type="Pfam" id="PF02590">
    <property type="entry name" value="SPOUT_MTase"/>
    <property type="match status" value="1"/>
</dbReference>
<dbReference type="RefSeq" id="WP_045031768.1">
    <property type="nucleotide sequence ID" value="NZ_JRHC01000004.1"/>
</dbReference>
<feature type="binding site" evidence="5">
    <location>
        <begin position="124"/>
        <end position="129"/>
    </location>
    <ligand>
        <name>S-adenosyl-L-methionine</name>
        <dbReference type="ChEBI" id="CHEBI:59789"/>
    </ligand>
</feature>
<keyword evidence="2 5" id="KW-0808">Transferase</keyword>
<protein>
    <recommendedName>
        <fullName evidence="5">Ribosomal RNA large subunit methyltransferase H</fullName>
        <ecNumber evidence="5">2.1.1.177</ecNumber>
    </recommendedName>
    <alternativeName>
        <fullName evidence="5">23S rRNA (pseudouridine1915-N3)-methyltransferase</fullName>
    </alternativeName>
    <alternativeName>
        <fullName evidence="5">23S rRNA m3Psi1915 methyltransferase</fullName>
    </alternativeName>
    <alternativeName>
        <fullName evidence="5">rRNA (pseudouridine-N3-)-methyltransferase RlmH</fullName>
    </alternativeName>
</protein>
<dbReference type="HAMAP" id="MF_00658">
    <property type="entry name" value="23SrRNA_methyltr_H"/>
    <property type="match status" value="1"/>
</dbReference>
<organism evidence="6 7">
    <name type="scientific">Draconibacterium sediminis</name>
    <dbReference type="NCBI Taxonomy" id="1544798"/>
    <lineage>
        <taxon>Bacteria</taxon>
        <taxon>Pseudomonadati</taxon>
        <taxon>Bacteroidota</taxon>
        <taxon>Bacteroidia</taxon>
        <taxon>Marinilabiliales</taxon>
        <taxon>Prolixibacteraceae</taxon>
        <taxon>Draconibacterium</taxon>
    </lineage>
</organism>
<dbReference type="GO" id="GO:0005737">
    <property type="term" value="C:cytoplasm"/>
    <property type="evidence" value="ECO:0007669"/>
    <property type="project" value="UniProtKB-SubCell"/>
</dbReference>
<comment type="caution">
    <text evidence="5">Lacks conserved residue(s) required for the propagation of feature annotation.</text>
</comment>
<comment type="similarity">
    <text evidence="4 5">Belongs to the RNA methyltransferase RlmH family.</text>
</comment>
<dbReference type="PANTHER" id="PTHR33603">
    <property type="entry name" value="METHYLTRANSFERASE"/>
    <property type="match status" value="1"/>
</dbReference>
<dbReference type="Proteomes" id="UP000032544">
    <property type="component" value="Unassembled WGS sequence"/>
</dbReference>
<accession>A0A0D8J9C0</accession>
<dbReference type="STRING" id="1544798.LH29_17270"/>
<dbReference type="EC" id="2.1.1.177" evidence="5"/>
<keyword evidence="5" id="KW-0698">rRNA processing</keyword>
<dbReference type="InterPro" id="IPR029028">
    <property type="entry name" value="Alpha/beta_knot_MTases"/>
</dbReference>
<sequence length="157" mass="18013">MKITLLVVGKTDAAYIRDGINEYLKRLKHYISFEMEVIPDIKKGKNTNPEMQKNKEGEIILSKLAPGKELHLFDEKGKMFSSVEFSQFLEKKMVSGPKELILVVGGPYGFSEEVYKQASSKISLSRLTFSHQMVRLLCVEQIYRAMTILKGEPYHHE</sequence>
<gene>
    <name evidence="5" type="primary">rlmH</name>
    <name evidence="6" type="ORF">LH29_17270</name>
</gene>
<dbReference type="Gene3D" id="3.40.1280.10">
    <property type="match status" value="1"/>
</dbReference>
<comment type="subunit">
    <text evidence="5">Homodimer.</text>
</comment>
<feature type="binding site" evidence="5">
    <location>
        <position position="105"/>
    </location>
    <ligand>
        <name>S-adenosyl-L-methionine</name>
        <dbReference type="ChEBI" id="CHEBI:59789"/>
    </ligand>
</feature>
<keyword evidence="7" id="KW-1185">Reference proteome</keyword>
<evidence type="ECO:0000313" key="6">
    <source>
        <dbReference type="EMBL" id="KJF43126.1"/>
    </source>
</evidence>
<comment type="catalytic activity">
    <reaction evidence="5">
        <text>pseudouridine(1915) in 23S rRNA + S-adenosyl-L-methionine = N(3)-methylpseudouridine(1915) in 23S rRNA + S-adenosyl-L-homocysteine + H(+)</text>
        <dbReference type="Rhea" id="RHEA:42752"/>
        <dbReference type="Rhea" id="RHEA-COMP:10221"/>
        <dbReference type="Rhea" id="RHEA-COMP:10222"/>
        <dbReference type="ChEBI" id="CHEBI:15378"/>
        <dbReference type="ChEBI" id="CHEBI:57856"/>
        <dbReference type="ChEBI" id="CHEBI:59789"/>
        <dbReference type="ChEBI" id="CHEBI:65314"/>
        <dbReference type="ChEBI" id="CHEBI:74486"/>
        <dbReference type="EC" id="2.1.1.177"/>
    </reaction>
</comment>
<evidence type="ECO:0000256" key="3">
    <source>
        <dbReference type="ARBA" id="ARBA00022691"/>
    </source>
</evidence>
<reference evidence="6 7" key="1">
    <citation type="submission" date="2014-09" db="EMBL/GenBank/DDBJ databases">
        <title>Draft Genome Sequence of Draconibacterium sp. JN14CK-3.</title>
        <authorList>
            <person name="Dong C."/>
            <person name="Lai Q."/>
            <person name="Shao Z."/>
        </authorList>
    </citation>
    <scope>NUCLEOTIDE SEQUENCE [LARGE SCALE GENOMIC DNA]</scope>
    <source>
        <strain evidence="6 7">JN14CK-3</strain>
    </source>
</reference>
<dbReference type="PIRSF" id="PIRSF004505">
    <property type="entry name" value="MT_bac"/>
    <property type="match status" value="1"/>
</dbReference>
<dbReference type="OrthoDB" id="9806643at2"/>
<evidence type="ECO:0000256" key="2">
    <source>
        <dbReference type="ARBA" id="ARBA00022679"/>
    </source>
</evidence>
<dbReference type="NCBIfam" id="NF000990">
    <property type="entry name" value="PRK00103.2-4"/>
    <property type="match status" value="1"/>
</dbReference>
<dbReference type="AlphaFoldDB" id="A0A0D8J9C0"/>
<evidence type="ECO:0000256" key="1">
    <source>
        <dbReference type="ARBA" id="ARBA00022603"/>
    </source>
</evidence>
<comment type="subcellular location">
    <subcellularLocation>
        <location evidence="5">Cytoplasm</location>
    </subcellularLocation>
</comment>
<dbReference type="EMBL" id="JRHC01000004">
    <property type="protein sequence ID" value="KJF43126.1"/>
    <property type="molecule type" value="Genomic_DNA"/>
</dbReference>
<evidence type="ECO:0000256" key="5">
    <source>
        <dbReference type="HAMAP-Rule" id="MF_00658"/>
    </source>
</evidence>
<dbReference type="GO" id="GO:0070038">
    <property type="term" value="F:rRNA (pseudouridine-N3-)-methyltransferase activity"/>
    <property type="evidence" value="ECO:0007669"/>
    <property type="project" value="UniProtKB-UniRule"/>
</dbReference>
<proteinExistence type="inferred from homology"/>
<comment type="function">
    <text evidence="5">Specifically methylates the pseudouridine at position 1915 (m3Psi1915) in 23S rRNA.</text>
</comment>
<keyword evidence="5" id="KW-0963">Cytoplasm</keyword>
<evidence type="ECO:0000313" key="7">
    <source>
        <dbReference type="Proteomes" id="UP000032544"/>
    </source>
</evidence>